<dbReference type="Gene3D" id="3.30.420.10">
    <property type="entry name" value="Ribonuclease H-like superfamily/Ribonuclease H"/>
    <property type="match status" value="1"/>
</dbReference>
<dbReference type="SUPFAM" id="SSF53098">
    <property type="entry name" value="Ribonuclease H-like"/>
    <property type="match status" value="1"/>
</dbReference>
<organism evidence="2 3">
    <name type="scientific">Mesorhabditis spiculigera</name>
    <dbReference type="NCBI Taxonomy" id="96644"/>
    <lineage>
        <taxon>Eukaryota</taxon>
        <taxon>Metazoa</taxon>
        <taxon>Ecdysozoa</taxon>
        <taxon>Nematoda</taxon>
        <taxon>Chromadorea</taxon>
        <taxon>Rhabditida</taxon>
        <taxon>Rhabditina</taxon>
        <taxon>Rhabditomorpha</taxon>
        <taxon>Rhabditoidea</taxon>
        <taxon>Rhabditidae</taxon>
        <taxon>Mesorhabditinae</taxon>
        <taxon>Mesorhabditis</taxon>
    </lineage>
</organism>
<dbReference type="InterPro" id="IPR040676">
    <property type="entry name" value="DUF5641"/>
</dbReference>
<evidence type="ECO:0000259" key="1">
    <source>
        <dbReference type="PROSITE" id="PS50994"/>
    </source>
</evidence>
<dbReference type="InterPro" id="IPR036397">
    <property type="entry name" value="RNaseH_sf"/>
</dbReference>
<dbReference type="InterPro" id="IPR012337">
    <property type="entry name" value="RNaseH-like_sf"/>
</dbReference>
<feature type="domain" description="Integrase catalytic" evidence="1">
    <location>
        <begin position="49"/>
        <end position="231"/>
    </location>
</feature>
<dbReference type="PROSITE" id="PS50994">
    <property type="entry name" value="INTEGRASE"/>
    <property type="match status" value="1"/>
</dbReference>
<feature type="non-terminal residue" evidence="2">
    <location>
        <position position="570"/>
    </location>
</feature>
<dbReference type="InterPro" id="IPR001584">
    <property type="entry name" value="Integrase_cat-core"/>
</dbReference>
<dbReference type="AlphaFoldDB" id="A0AA36G2G1"/>
<keyword evidence="3" id="KW-1185">Reference proteome</keyword>
<dbReference type="PANTHER" id="PTHR47331">
    <property type="entry name" value="PHD-TYPE DOMAIN-CONTAINING PROTEIN"/>
    <property type="match status" value="1"/>
</dbReference>
<evidence type="ECO:0000313" key="2">
    <source>
        <dbReference type="EMBL" id="CAJ0570702.1"/>
    </source>
</evidence>
<dbReference type="GO" id="GO:0015074">
    <property type="term" value="P:DNA integration"/>
    <property type="evidence" value="ECO:0007669"/>
    <property type="project" value="InterPro"/>
</dbReference>
<gene>
    <name evidence="2" type="ORF">MSPICULIGERA_LOCUS9139</name>
</gene>
<sequence length="570" mass="65054">MAEFRRQYVTIGLRQKVEALLRHCTLCKQFNGRPYLYPGLNHLPSDRVTVVRPFEVIGIDNFFLQVAKKSRVVLLLTCAVTRLIHLELCDDLSTVEFIRALKRFCARRGSPRKVWADNGSNFRLGAKFLDSQKQSDFIDEVGSFFDYKGIEFSFITPLSPWKGGFWERLNGTVKRIFYKNTVRAKEFQKMDLSAFATFLVEIEGVVNSRPLSGQRDFDQILRPIDFISPRATIPLPLSQREDTWIPSLSSADQVASTFSSYQKFFRDCWKTFQTDYLLTLRDYHKQQLFNTQGRLTPAVGDVVYVVEEGKPRRDWSLGIVEKLLPSADLEIRSVVIRTPRQHLVERPVHFLIPLEVSSSLPEAAAVLPLEAPVVSGNAEGPTRVQPARRAKENICYAENVVQFRNSRSWKYHKLTFLTSLWLLASLVSAHNHLACVDGGVRLNSLSSDDYEICANNHCRLVHHPARDQVELFDHQIVRHPYLITWEDPSSRPRTSGFRDHLSPQSLLQYSSMLFLPGTVAQFRLQSHPLYSGRSLLRLLGLRPSVLARPAPPAHSQVALLDPASMRVRSP</sequence>
<dbReference type="Proteomes" id="UP001177023">
    <property type="component" value="Unassembled WGS sequence"/>
</dbReference>
<accession>A0AA36G2G1</accession>
<evidence type="ECO:0000313" key="3">
    <source>
        <dbReference type="Proteomes" id="UP001177023"/>
    </source>
</evidence>
<comment type="caution">
    <text evidence="2">The sequence shown here is derived from an EMBL/GenBank/DDBJ whole genome shotgun (WGS) entry which is preliminary data.</text>
</comment>
<dbReference type="EMBL" id="CATQJA010002449">
    <property type="protein sequence ID" value="CAJ0570702.1"/>
    <property type="molecule type" value="Genomic_DNA"/>
</dbReference>
<proteinExistence type="predicted"/>
<reference evidence="2" key="1">
    <citation type="submission" date="2023-06" db="EMBL/GenBank/DDBJ databases">
        <authorList>
            <person name="Delattre M."/>
        </authorList>
    </citation>
    <scope>NUCLEOTIDE SEQUENCE</scope>
    <source>
        <strain evidence="2">AF72</strain>
    </source>
</reference>
<protein>
    <recommendedName>
        <fullName evidence="1">Integrase catalytic domain-containing protein</fullName>
    </recommendedName>
</protein>
<name>A0AA36G2G1_9BILA</name>
<dbReference type="PANTHER" id="PTHR47331:SF2">
    <property type="match status" value="1"/>
</dbReference>
<dbReference type="GO" id="GO:0003676">
    <property type="term" value="F:nucleic acid binding"/>
    <property type="evidence" value="ECO:0007669"/>
    <property type="project" value="InterPro"/>
</dbReference>
<dbReference type="Pfam" id="PF18701">
    <property type="entry name" value="DUF5641"/>
    <property type="match status" value="1"/>
</dbReference>